<evidence type="ECO:0000313" key="2">
    <source>
        <dbReference type="EMBL" id="QQC43218.1"/>
    </source>
</evidence>
<organism evidence="2 3">
    <name type="scientific">Schaalia meyeri</name>
    <dbReference type="NCBI Taxonomy" id="52773"/>
    <lineage>
        <taxon>Bacteria</taxon>
        <taxon>Bacillati</taxon>
        <taxon>Actinomycetota</taxon>
        <taxon>Actinomycetes</taxon>
        <taxon>Actinomycetales</taxon>
        <taxon>Actinomycetaceae</taxon>
        <taxon>Schaalia</taxon>
    </lineage>
</organism>
<evidence type="ECO:0000256" key="1">
    <source>
        <dbReference type="PROSITE-ProRule" id="PRU00339"/>
    </source>
</evidence>
<keyword evidence="1" id="KW-0802">TPR repeat</keyword>
<dbReference type="SUPFAM" id="SSF48452">
    <property type="entry name" value="TPR-like"/>
    <property type="match status" value="1"/>
</dbReference>
<dbReference type="Gene3D" id="1.25.40.10">
    <property type="entry name" value="Tetratricopeptide repeat domain"/>
    <property type="match status" value="1"/>
</dbReference>
<dbReference type="PROSITE" id="PS50005">
    <property type="entry name" value="TPR"/>
    <property type="match status" value="1"/>
</dbReference>
<name>A0AAP9Y7V1_9ACTO</name>
<dbReference type="InterPro" id="IPR019734">
    <property type="entry name" value="TPR_rpt"/>
</dbReference>
<dbReference type="RefSeq" id="WP_074633512.1">
    <property type="nucleotide sequence ID" value="NZ_CP066065.1"/>
</dbReference>
<dbReference type="Proteomes" id="UP000595220">
    <property type="component" value="Chromosome"/>
</dbReference>
<reference evidence="2 3" key="1">
    <citation type="submission" date="2020-12" db="EMBL/GenBank/DDBJ databases">
        <title>FDA dAtabase for Regulatory Grade micrObial Sequences (FDA-ARGOS): Supporting development and validation of Infectious Disease Dx tests.</title>
        <authorList>
            <person name="Sproer C."/>
            <person name="Gronow S."/>
            <person name="Severitt S."/>
            <person name="Schroder I."/>
            <person name="Tallon L."/>
            <person name="Sadzewicz L."/>
            <person name="Zhao X."/>
            <person name="Boylan J."/>
            <person name="Ott S."/>
            <person name="Bowen H."/>
            <person name="Vavikolanu K."/>
            <person name="Mehta A."/>
            <person name="Aluvathingal J."/>
            <person name="Nadendla S."/>
            <person name="Lowell S."/>
            <person name="Myers T."/>
            <person name="Yan Y."/>
            <person name="Sichtig H."/>
        </authorList>
    </citation>
    <scope>NUCLEOTIDE SEQUENCE [LARGE SCALE GENOMIC DNA]</scope>
    <source>
        <strain evidence="2 3">FDAARGOS_985</strain>
    </source>
</reference>
<protein>
    <submittedName>
        <fullName evidence="2">YbjN domain-containing protein</fullName>
    </submittedName>
</protein>
<dbReference type="SMART" id="SM00028">
    <property type="entry name" value="TPR"/>
    <property type="match status" value="1"/>
</dbReference>
<feature type="repeat" description="TPR" evidence="1">
    <location>
        <begin position="80"/>
        <end position="113"/>
    </location>
</feature>
<evidence type="ECO:0000313" key="3">
    <source>
        <dbReference type="Proteomes" id="UP000595220"/>
    </source>
</evidence>
<sequence>MDSRSSLIAQINTLHDEKEHQKIIALIEGQPPSVLDYELTSLLARAYINYAQPYMDSFREHIKHAVELLRGVEAEGMSDPLWYYRIGTALYWQDEEENALTYLEQCLAMDPTNEDAPQIIAECKRALELRTVVRPLDMKAITDFFDRNDYKYDVEDKRLRTGFSQGYYMFSVVEDSADLSMWGAIREDVSMELRPRLIQACNDWNASTRWPKVYVAALDDGTQRVCAEQFVTARYGLTDTQVGMNIDRFISAAEAFFKEQIERIPALGGTQE</sequence>
<accession>A0AAP9Y7V1</accession>
<keyword evidence="3" id="KW-1185">Reference proteome</keyword>
<dbReference type="InterPro" id="IPR019660">
    <property type="entry name" value="Put_sensory_transdc_reg_YbjN"/>
</dbReference>
<dbReference type="AlphaFoldDB" id="A0AAP9Y7V1"/>
<dbReference type="EMBL" id="CP066065">
    <property type="protein sequence ID" value="QQC43218.1"/>
    <property type="molecule type" value="Genomic_DNA"/>
</dbReference>
<proteinExistence type="predicted"/>
<dbReference type="Pfam" id="PF10722">
    <property type="entry name" value="YbjN"/>
    <property type="match status" value="1"/>
</dbReference>
<gene>
    <name evidence="2" type="ORF">I6H42_05225</name>
</gene>
<dbReference type="InterPro" id="IPR011990">
    <property type="entry name" value="TPR-like_helical_dom_sf"/>
</dbReference>